<evidence type="ECO:0000256" key="1">
    <source>
        <dbReference type="ARBA" id="ARBA00010933"/>
    </source>
</evidence>
<feature type="domain" description="Fibronectin type-III" evidence="6">
    <location>
        <begin position="163"/>
        <end position="262"/>
    </location>
</feature>
<dbReference type="PANTHER" id="PTHR46780">
    <property type="entry name" value="PROTEIN EVA-1"/>
    <property type="match status" value="1"/>
</dbReference>
<keyword evidence="3" id="KW-0812">Transmembrane</keyword>
<evidence type="ECO:0000256" key="4">
    <source>
        <dbReference type="SAM" id="SignalP"/>
    </source>
</evidence>
<feature type="chain" id="PRO_5041990416" evidence="4">
    <location>
        <begin position="29"/>
        <end position="665"/>
    </location>
</feature>
<dbReference type="InterPro" id="IPR013783">
    <property type="entry name" value="Ig-like_fold"/>
</dbReference>
<dbReference type="Gene3D" id="2.60.40.10">
    <property type="entry name" value="Immunoglobulins"/>
    <property type="match status" value="2"/>
</dbReference>
<dbReference type="SMART" id="SM00060">
    <property type="entry name" value="FN3"/>
    <property type="match status" value="2"/>
</dbReference>
<keyword evidence="4" id="KW-0732">Signal</keyword>
<dbReference type="SUPFAM" id="SSF49265">
    <property type="entry name" value="Fibronectin type III"/>
    <property type="match status" value="1"/>
</dbReference>
<keyword evidence="3" id="KW-0472">Membrane</keyword>
<comment type="caution">
    <text evidence="7">The sequence shown here is derived from an EMBL/GenBank/DDBJ whole genome shotgun (WGS) entry which is preliminary data.</text>
</comment>
<proteinExistence type="inferred from homology"/>
<dbReference type="PROSITE" id="PS50228">
    <property type="entry name" value="SUEL_LECTIN"/>
    <property type="match status" value="1"/>
</dbReference>
<evidence type="ECO:0000256" key="2">
    <source>
        <dbReference type="ARBA" id="ARBA00022734"/>
    </source>
</evidence>
<dbReference type="GO" id="GO:0030246">
    <property type="term" value="F:carbohydrate binding"/>
    <property type="evidence" value="ECO:0007669"/>
    <property type="project" value="UniProtKB-KW"/>
</dbReference>
<dbReference type="InterPro" id="IPR000922">
    <property type="entry name" value="Lectin_gal-bd_dom"/>
</dbReference>
<evidence type="ECO:0000259" key="5">
    <source>
        <dbReference type="PROSITE" id="PS50228"/>
    </source>
</evidence>
<dbReference type="Gene3D" id="2.60.120.740">
    <property type="match status" value="1"/>
</dbReference>
<organism evidence="7 8">
    <name type="scientific">Ditylenchus destructor</name>
    <dbReference type="NCBI Taxonomy" id="166010"/>
    <lineage>
        <taxon>Eukaryota</taxon>
        <taxon>Metazoa</taxon>
        <taxon>Ecdysozoa</taxon>
        <taxon>Nematoda</taxon>
        <taxon>Chromadorea</taxon>
        <taxon>Rhabditida</taxon>
        <taxon>Tylenchina</taxon>
        <taxon>Tylenchomorpha</taxon>
        <taxon>Sphaerularioidea</taxon>
        <taxon>Anguinidae</taxon>
        <taxon>Anguininae</taxon>
        <taxon>Ditylenchus</taxon>
    </lineage>
</organism>
<comment type="similarity">
    <text evidence="1">Belongs to the G-protein coupled receptor 2 family. LN-TM7 subfamily.</text>
</comment>
<evidence type="ECO:0000313" key="8">
    <source>
        <dbReference type="Proteomes" id="UP001201812"/>
    </source>
</evidence>
<dbReference type="InterPro" id="IPR043159">
    <property type="entry name" value="Lectin_gal-bd_sf"/>
</dbReference>
<accession>A0AAD4MUG6</accession>
<dbReference type="Pfam" id="PF02140">
    <property type="entry name" value="SUEL_Lectin"/>
    <property type="match status" value="1"/>
</dbReference>
<dbReference type="CDD" id="cd00063">
    <property type="entry name" value="FN3"/>
    <property type="match status" value="2"/>
</dbReference>
<dbReference type="InterPro" id="IPR036116">
    <property type="entry name" value="FN3_sf"/>
</dbReference>
<dbReference type="Pfam" id="PF00041">
    <property type="entry name" value="fn3"/>
    <property type="match status" value="2"/>
</dbReference>
<gene>
    <name evidence="7" type="ORF">DdX_13819</name>
</gene>
<sequence>MRRHKSKQQLFLLWYFSLVIYFTGRTFADESPVLAAPDEERNLTTLLVCEGGKASLSCPPGQHIVIHLANFGRFSLQPCNPTRNLEIDTLCVNDRTMPLLKQRCEKSQECSFEVGIDFFGDPCPGSVKYLEAKYECKSEPVKEDPVIEQMDLETVREKLASEQLVKLQEVKPINATAMVLTWRRQRKEPLVQGYYIKWSGPPLSQDHITEDHSWVNVSHPDADSTVVNGLRPFTDYEFFVIPYHQSVQGMPSNSLDGTTLEAPPSMPPSDVRIRMLNLTSLHISWRPPPADSINGILKGFIINIRSNQLEERDIIRNEETTSITLYRLIAGASYSIRIAAKTNAGYGVYHTAETISLDEETLRDHLRMTTTESQDVDIWYEHPWSVLVIGLVLGCVLLLMTFLLWYRCSHPISSLSKTERGFIKIRNGTVANTAASDASWASHDKFNGTIGPEGTVETNSSGVSPPGNRSVRECDGHSNHGEACCYSDYGCSGCGTGPTIPQSMLYNMLQHSPNAHSANCSPLIRREFPQSPPGHYYYAQLPEDTGRYGGRVDNGRDGMTSFYNQSQCYDDPSPYATTVLVMNGSGTACRRDGRQHQFPRLASALNMANSPGPILPVSPIPRQPPSSFVSRRPMTAEECREAAQDNGNSRHPLVFENGYLLISFE</sequence>
<evidence type="ECO:0000259" key="6">
    <source>
        <dbReference type="PROSITE" id="PS50853"/>
    </source>
</evidence>
<name>A0AAD4MUG6_9BILA</name>
<dbReference type="FunFam" id="2.60.120.740:FF:000001">
    <property type="entry name" value="Adhesion G protein-coupled receptor L2"/>
    <property type="match status" value="1"/>
</dbReference>
<reference evidence="7" key="1">
    <citation type="submission" date="2022-01" db="EMBL/GenBank/DDBJ databases">
        <title>Genome Sequence Resource for Two Populations of Ditylenchus destructor, the Migratory Endoparasitic Phytonematode.</title>
        <authorList>
            <person name="Zhang H."/>
            <person name="Lin R."/>
            <person name="Xie B."/>
        </authorList>
    </citation>
    <scope>NUCLEOTIDE SEQUENCE</scope>
    <source>
        <strain evidence="7">BazhouSP</strain>
    </source>
</reference>
<evidence type="ECO:0000313" key="7">
    <source>
        <dbReference type="EMBL" id="KAI1705064.1"/>
    </source>
</evidence>
<feature type="domain" description="SUEL-type lectin" evidence="5">
    <location>
        <begin position="48"/>
        <end position="137"/>
    </location>
</feature>
<keyword evidence="8" id="KW-1185">Reference proteome</keyword>
<keyword evidence="2" id="KW-0430">Lectin</keyword>
<feature type="signal peptide" evidence="4">
    <location>
        <begin position="1"/>
        <end position="28"/>
    </location>
</feature>
<feature type="domain" description="Fibronectin type-III" evidence="6">
    <location>
        <begin position="267"/>
        <end position="360"/>
    </location>
</feature>
<evidence type="ECO:0000256" key="3">
    <source>
        <dbReference type="SAM" id="Phobius"/>
    </source>
</evidence>
<dbReference type="AlphaFoldDB" id="A0AAD4MUG6"/>
<protein>
    <submittedName>
        <fullName evidence="7">Fibronectin type III domain-containing protein</fullName>
    </submittedName>
</protein>
<dbReference type="InterPro" id="IPR003961">
    <property type="entry name" value="FN3_dom"/>
</dbReference>
<dbReference type="PROSITE" id="PS50853">
    <property type="entry name" value="FN3"/>
    <property type="match status" value="2"/>
</dbReference>
<keyword evidence="3" id="KW-1133">Transmembrane helix</keyword>
<dbReference type="Proteomes" id="UP001201812">
    <property type="component" value="Unassembled WGS sequence"/>
</dbReference>
<feature type="transmembrane region" description="Helical" evidence="3">
    <location>
        <begin position="384"/>
        <end position="406"/>
    </location>
</feature>
<dbReference type="EMBL" id="JAKKPZ010000060">
    <property type="protein sequence ID" value="KAI1705064.1"/>
    <property type="molecule type" value="Genomic_DNA"/>
</dbReference>